<evidence type="ECO:0000313" key="4">
    <source>
        <dbReference type="WBParaSite" id="GPUH_0001499101-mRNA-1"/>
    </source>
</evidence>
<evidence type="ECO:0000313" key="2">
    <source>
        <dbReference type="EMBL" id="VDN25119.1"/>
    </source>
</evidence>
<protein>
    <submittedName>
        <fullName evidence="4">CG10617</fullName>
    </submittedName>
</protein>
<name>A0A183E1Y0_9BILA</name>
<dbReference type="Proteomes" id="UP000271098">
    <property type="component" value="Unassembled WGS sequence"/>
</dbReference>
<reference evidence="2 3" key="2">
    <citation type="submission" date="2018-11" db="EMBL/GenBank/DDBJ databases">
        <authorList>
            <consortium name="Pathogen Informatics"/>
        </authorList>
    </citation>
    <scope>NUCLEOTIDE SEQUENCE [LARGE SCALE GENOMIC DNA]</scope>
</reference>
<evidence type="ECO:0000313" key="3">
    <source>
        <dbReference type="Proteomes" id="UP000271098"/>
    </source>
</evidence>
<dbReference type="WBParaSite" id="GPUH_0001499101-mRNA-1">
    <property type="protein sequence ID" value="GPUH_0001499101-mRNA-1"/>
    <property type="gene ID" value="GPUH_0001499101"/>
</dbReference>
<gene>
    <name evidence="2" type="ORF">GPUH_LOCUS14973</name>
</gene>
<feature type="region of interest" description="Disordered" evidence="1">
    <location>
        <begin position="190"/>
        <end position="218"/>
    </location>
</feature>
<organism evidence="4">
    <name type="scientific">Gongylonema pulchrum</name>
    <dbReference type="NCBI Taxonomy" id="637853"/>
    <lineage>
        <taxon>Eukaryota</taxon>
        <taxon>Metazoa</taxon>
        <taxon>Ecdysozoa</taxon>
        <taxon>Nematoda</taxon>
        <taxon>Chromadorea</taxon>
        <taxon>Rhabditida</taxon>
        <taxon>Spirurina</taxon>
        <taxon>Spiruromorpha</taxon>
        <taxon>Spiruroidea</taxon>
        <taxon>Gongylonematidae</taxon>
        <taxon>Gongylonema</taxon>
    </lineage>
</organism>
<accession>A0A183E1Y0</accession>
<proteinExistence type="predicted"/>
<sequence length="247" mass="26576">MGQSSLNALDGGLLTVTAQGNITSPPSGSEVIKRDAATPSQSTTLLLPKTEQSQPQAPHPTVVLSKSEQKSLRMGQSSLNALDGGLLTVTAQGNITSPPSGSEVIKRDVSVRTNDGSTVTMIIDPTTFYQHGSQKMYRLVNVSELSADSVPVSSSNNCVQSSVNTEDLKILTISQQQQPQQQQQQLQLQQQRRKRGAPLSAVQGIPNGRNEDVLDDGLSEKRVTVEQEIMPRNDRIVLEQRPVVAVA</sequence>
<dbReference type="EMBL" id="UYRT01081873">
    <property type="protein sequence ID" value="VDN25119.1"/>
    <property type="molecule type" value="Genomic_DNA"/>
</dbReference>
<feature type="region of interest" description="Disordered" evidence="1">
    <location>
        <begin position="19"/>
        <end position="39"/>
    </location>
</feature>
<evidence type="ECO:0000256" key="1">
    <source>
        <dbReference type="SAM" id="MobiDB-lite"/>
    </source>
</evidence>
<keyword evidence="3" id="KW-1185">Reference proteome</keyword>
<dbReference type="AlphaFoldDB" id="A0A183E1Y0"/>
<dbReference type="OrthoDB" id="5872486at2759"/>
<reference evidence="4" key="1">
    <citation type="submission" date="2016-06" db="UniProtKB">
        <authorList>
            <consortium name="WormBaseParasite"/>
        </authorList>
    </citation>
    <scope>IDENTIFICATION</scope>
</reference>